<comment type="caution">
    <text evidence="1">The sequence shown here is derived from an EMBL/GenBank/DDBJ whole genome shotgun (WGS) entry which is preliminary data.</text>
</comment>
<dbReference type="AlphaFoldDB" id="A0A3S5BWE6"/>
<organism evidence="1 2">
    <name type="scientific">Protopolystoma xenopodis</name>
    <dbReference type="NCBI Taxonomy" id="117903"/>
    <lineage>
        <taxon>Eukaryota</taxon>
        <taxon>Metazoa</taxon>
        <taxon>Spiralia</taxon>
        <taxon>Lophotrochozoa</taxon>
        <taxon>Platyhelminthes</taxon>
        <taxon>Monogenea</taxon>
        <taxon>Polyopisthocotylea</taxon>
        <taxon>Polystomatidea</taxon>
        <taxon>Polystomatidae</taxon>
        <taxon>Protopolystoma</taxon>
    </lineage>
</organism>
<keyword evidence="2" id="KW-1185">Reference proteome</keyword>
<evidence type="ECO:0000313" key="2">
    <source>
        <dbReference type="Proteomes" id="UP000784294"/>
    </source>
</evidence>
<dbReference type="EMBL" id="CAAALY010279201">
    <property type="protein sequence ID" value="VEL43154.1"/>
    <property type="molecule type" value="Genomic_DNA"/>
</dbReference>
<evidence type="ECO:0000313" key="1">
    <source>
        <dbReference type="EMBL" id="VEL43154.1"/>
    </source>
</evidence>
<dbReference type="Proteomes" id="UP000784294">
    <property type="component" value="Unassembled WGS sequence"/>
</dbReference>
<sequence length="55" mass="6035">MVYDEVSFTSVRTTFAVSPVAKPIFPDFINPDPGKYPNRAVASAEIAYTPKGRKS</sequence>
<proteinExistence type="predicted"/>
<name>A0A3S5BWE6_9PLAT</name>
<accession>A0A3S5BWE6</accession>
<protein>
    <submittedName>
        <fullName evidence="1">Uncharacterized protein</fullName>
    </submittedName>
</protein>
<reference evidence="1" key="1">
    <citation type="submission" date="2018-11" db="EMBL/GenBank/DDBJ databases">
        <authorList>
            <consortium name="Pathogen Informatics"/>
        </authorList>
    </citation>
    <scope>NUCLEOTIDE SEQUENCE</scope>
</reference>
<gene>
    <name evidence="1" type="ORF">PXEA_LOCUS36594</name>
</gene>